<dbReference type="InterPro" id="IPR047053">
    <property type="entry name" value="Kalirin_TRIO_SH3_2"/>
</dbReference>
<dbReference type="EMBL" id="SEYY01000621">
    <property type="protein sequence ID" value="KAB7506845.1"/>
    <property type="molecule type" value="Genomic_DNA"/>
</dbReference>
<reference evidence="11 12" key="1">
    <citation type="journal article" date="2019" name="PLoS Biol.">
        <title>Sex chromosomes control vertical transmission of feminizing Wolbachia symbionts in an isopod.</title>
        <authorList>
            <person name="Becking T."/>
            <person name="Chebbi M.A."/>
            <person name="Giraud I."/>
            <person name="Moumen B."/>
            <person name="Laverre T."/>
            <person name="Caubet Y."/>
            <person name="Peccoud J."/>
            <person name="Gilbert C."/>
            <person name="Cordaux R."/>
        </authorList>
    </citation>
    <scope>NUCLEOTIDE SEQUENCE [LARGE SCALE GENOMIC DNA]</scope>
    <source>
        <strain evidence="11">ANa2</strain>
        <tissue evidence="11">Whole body excluding digestive tract and cuticle</tissue>
    </source>
</reference>
<feature type="region of interest" description="Disordered" evidence="7">
    <location>
        <begin position="523"/>
        <end position="588"/>
    </location>
</feature>
<keyword evidence="12" id="KW-1185">Reference proteome</keyword>
<evidence type="ECO:0000259" key="10">
    <source>
        <dbReference type="PROSITE" id="PS50835"/>
    </source>
</evidence>
<name>A0A5N5TL04_9CRUS</name>
<evidence type="ECO:0000256" key="7">
    <source>
        <dbReference type="SAM" id="MobiDB-lite"/>
    </source>
</evidence>
<proteinExistence type="inferred from homology"/>
<feature type="compositionally biased region" description="Polar residues" evidence="7">
    <location>
        <begin position="757"/>
        <end position="772"/>
    </location>
</feature>
<dbReference type="Pfam" id="PF23587">
    <property type="entry name" value="SH3_KALRN"/>
    <property type="match status" value="1"/>
</dbReference>
<dbReference type="Gene3D" id="2.30.29.30">
    <property type="entry name" value="Pleckstrin-homology domain (PH domain)/Phosphotyrosine-binding domain (PTB)"/>
    <property type="match status" value="1"/>
</dbReference>
<dbReference type="SUPFAM" id="SSF48726">
    <property type="entry name" value="Immunoglobulin"/>
    <property type="match status" value="1"/>
</dbReference>
<feature type="region of interest" description="Disordered" evidence="7">
    <location>
        <begin position="73"/>
        <end position="107"/>
    </location>
</feature>
<dbReference type="FunFam" id="1.20.900.10:FF:000008">
    <property type="entry name" value="rho guanine nucleotide exchange factor 25"/>
    <property type="match status" value="1"/>
</dbReference>
<dbReference type="SMART" id="SM00325">
    <property type="entry name" value="RhoGEF"/>
    <property type="match status" value="1"/>
</dbReference>
<evidence type="ECO:0000256" key="4">
    <source>
        <dbReference type="ARBA" id="ARBA00022490"/>
    </source>
</evidence>
<dbReference type="InterPro" id="IPR011993">
    <property type="entry name" value="PH-like_dom_sf"/>
</dbReference>
<dbReference type="InterPro" id="IPR013098">
    <property type="entry name" value="Ig_I-set"/>
</dbReference>
<feature type="compositionally biased region" description="Low complexity" evidence="7">
    <location>
        <begin position="201"/>
        <end position="213"/>
    </location>
</feature>
<dbReference type="GO" id="GO:0005737">
    <property type="term" value="C:cytoplasm"/>
    <property type="evidence" value="ECO:0007669"/>
    <property type="project" value="UniProtKB-SubCell"/>
</dbReference>
<dbReference type="InterPro" id="IPR051336">
    <property type="entry name" value="RhoGEF_Guanine_NuclExch_SF"/>
</dbReference>
<evidence type="ECO:0000256" key="1">
    <source>
        <dbReference type="ARBA" id="ARBA00004496"/>
    </source>
</evidence>
<evidence type="ECO:0000256" key="2">
    <source>
        <dbReference type="ARBA" id="ARBA00006692"/>
    </source>
</evidence>
<dbReference type="InterPro" id="IPR036179">
    <property type="entry name" value="Ig-like_dom_sf"/>
</dbReference>
<dbReference type="InterPro" id="IPR007110">
    <property type="entry name" value="Ig-like_dom"/>
</dbReference>
<dbReference type="Gene3D" id="2.30.30.40">
    <property type="entry name" value="SH3 Domains"/>
    <property type="match status" value="1"/>
</dbReference>
<keyword evidence="5" id="KW-0344">Guanine-nucleotide releasing factor</keyword>
<feature type="domain" description="Ig-like" evidence="10">
    <location>
        <begin position="786"/>
        <end position="872"/>
    </location>
</feature>
<dbReference type="GO" id="GO:0035556">
    <property type="term" value="P:intracellular signal transduction"/>
    <property type="evidence" value="ECO:0007669"/>
    <property type="project" value="InterPro"/>
</dbReference>
<keyword evidence="4" id="KW-0963">Cytoplasm</keyword>
<dbReference type="PANTHER" id="PTHR22826">
    <property type="entry name" value="RHO GUANINE EXCHANGE FACTOR-RELATED"/>
    <property type="match status" value="1"/>
</dbReference>
<evidence type="ECO:0000313" key="12">
    <source>
        <dbReference type="Proteomes" id="UP000326759"/>
    </source>
</evidence>
<gene>
    <name evidence="11" type="primary">Kalrn</name>
    <name evidence="11" type="ORF">Anas_05061</name>
</gene>
<dbReference type="InterPro" id="IPR001452">
    <property type="entry name" value="SH3_domain"/>
</dbReference>
<feature type="region of interest" description="Disordered" evidence="7">
    <location>
        <begin position="754"/>
        <end position="773"/>
    </location>
</feature>
<feature type="domain" description="DH" evidence="9">
    <location>
        <begin position="248"/>
        <end position="431"/>
    </location>
</feature>
<dbReference type="Gene3D" id="2.60.40.10">
    <property type="entry name" value="Immunoglobulins"/>
    <property type="match status" value="1"/>
</dbReference>
<dbReference type="PROSITE" id="PS50002">
    <property type="entry name" value="SH3"/>
    <property type="match status" value="1"/>
</dbReference>
<feature type="compositionally biased region" description="Basic and acidic residues" evidence="7">
    <location>
        <begin position="531"/>
        <end position="549"/>
    </location>
</feature>
<dbReference type="InterPro" id="IPR013783">
    <property type="entry name" value="Ig-like_fold"/>
</dbReference>
<dbReference type="SMART" id="SM00326">
    <property type="entry name" value="SH3"/>
    <property type="match status" value="1"/>
</dbReference>
<dbReference type="GO" id="GO:0005085">
    <property type="term" value="F:guanyl-nucleotide exchange factor activity"/>
    <property type="evidence" value="ECO:0007669"/>
    <property type="project" value="UniProtKB-KW"/>
</dbReference>
<evidence type="ECO:0000256" key="5">
    <source>
        <dbReference type="ARBA" id="ARBA00022658"/>
    </source>
</evidence>
<comment type="subcellular location">
    <subcellularLocation>
        <location evidence="1">Cytoplasm</location>
    </subcellularLocation>
</comment>
<dbReference type="PROSITE" id="PS00741">
    <property type="entry name" value="DH_1"/>
    <property type="match status" value="1"/>
</dbReference>
<feature type="region of interest" description="Disordered" evidence="7">
    <location>
        <begin position="179"/>
        <end position="245"/>
    </location>
</feature>
<organism evidence="11 12">
    <name type="scientific">Armadillidium nasatum</name>
    <dbReference type="NCBI Taxonomy" id="96803"/>
    <lineage>
        <taxon>Eukaryota</taxon>
        <taxon>Metazoa</taxon>
        <taxon>Ecdysozoa</taxon>
        <taxon>Arthropoda</taxon>
        <taxon>Crustacea</taxon>
        <taxon>Multicrustacea</taxon>
        <taxon>Malacostraca</taxon>
        <taxon>Eumalacostraca</taxon>
        <taxon>Peracarida</taxon>
        <taxon>Isopoda</taxon>
        <taxon>Oniscidea</taxon>
        <taxon>Crinocheta</taxon>
        <taxon>Armadillidiidae</taxon>
        <taxon>Armadillidium</taxon>
    </lineage>
</organism>
<dbReference type="SUPFAM" id="SSF48065">
    <property type="entry name" value="DBL homology domain (DH-domain)"/>
    <property type="match status" value="1"/>
</dbReference>
<dbReference type="Proteomes" id="UP000326759">
    <property type="component" value="Unassembled WGS sequence"/>
</dbReference>
<accession>A0A5N5TL04</accession>
<dbReference type="GO" id="GO:0019898">
    <property type="term" value="C:extrinsic component of membrane"/>
    <property type="evidence" value="ECO:0007669"/>
    <property type="project" value="TreeGrafter"/>
</dbReference>
<dbReference type="Pfam" id="PF07679">
    <property type="entry name" value="I-set"/>
    <property type="match status" value="1"/>
</dbReference>
<dbReference type="GO" id="GO:0007411">
    <property type="term" value="P:axon guidance"/>
    <property type="evidence" value="ECO:0007669"/>
    <property type="project" value="TreeGrafter"/>
</dbReference>
<dbReference type="InterPro" id="IPR000219">
    <property type="entry name" value="DH_dom"/>
</dbReference>
<evidence type="ECO:0000313" key="11">
    <source>
        <dbReference type="EMBL" id="KAB7506845.1"/>
    </source>
</evidence>
<dbReference type="CDD" id="cd00160">
    <property type="entry name" value="RhoGEF"/>
    <property type="match status" value="1"/>
</dbReference>
<dbReference type="InterPro" id="IPR003599">
    <property type="entry name" value="Ig_sub"/>
</dbReference>
<feature type="compositionally biased region" description="Basic and acidic residues" evidence="7">
    <location>
        <begin position="236"/>
        <end position="245"/>
    </location>
</feature>
<dbReference type="PANTHER" id="PTHR22826:SF106">
    <property type="entry name" value="TRIO, ISOFORM A"/>
    <property type="match status" value="1"/>
</dbReference>
<dbReference type="InterPro" id="IPR001331">
    <property type="entry name" value="GDS_CDC24_CS"/>
</dbReference>
<dbReference type="PROSITE" id="PS50835">
    <property type="entry name" value="IG_LIKE"/>
    <property type="match status" value="1"/>
</dbReference>
<dbReference type="Pfam" id="PF00621">
    <property type="entry name" value="RhoGEF"/>
    <property type="match status" value="1"/>
</dbReference>
<dbReference type="InterPro" id="IPR036028">
    <property type="entry name" value="SH3-like_dom_sf"/>
</dbReference>
<dbReference type="OrthoDB" id="10256089at2759"/>
<feature type="domain" description="SH3" evidence="8">
    <location>
        <begin position="617"/>
        <end position="682"/>
    </location>
</feature>
<comment type="caution">
    <text evidence="11">The sequence shown here is derived from an EMBL/GenBank/DDBJ whole genome shotgun (WGS) entry which is preliminary data.</text>
</comment>
<dbReference type="SUPFAM" id="SSF50044">
    <property type="entry name" value="SH3-domain"/>
    <property type="match status" value="1"/>
</dbReference>
<comment type="similarity">
    <text evidence="2">Belongs to the protein kinase superfamily. CAMK Ser/Thr protein kinase family.</text>
</comment>
<evidence type="ECO:0000256" key="6">
    <source>
        <dbReference type="PROSITE-ProRule" id="PRU00192"/>
    </source>
</evidence>
<protein>
    <submittedName>
        <fullName evidence="11">Kalirin</fullName>
    </submittedName>
</protein>
<feature type="region of interest" description="Disordered" evidence="7">
    <location>
        <begin position="128"/>
        <end position="165"/>
    </location>
</feature>
<dbReference type="SMART" id="SM00409">
    <property type="entry name" value="IG"/>
    <property type="match status" value="1"/>
</dbReference>
<dbReference type="Gene3D" id="1.20.900.10">
    <property type="entry name" value="Dbl homology (DH) domain"/>
    <property type="match status" value="1"/>
</dbReference>
<dbReference type="InterPro" id="IPR035899">
    <property type="entry name" value="DBL_dom_sf"/>
</dbReference>
<dbReference type="AlphaFoldDB" id="A0A5N5TL04"/>
<keyword evidence="3 6" id="KW-0728">SH3 domain</keyword>
<feature type="compositionally biased region" description="Basic and acidic residues" evidence="7">
    <location>
        <begin position="179"/>
        <end position="192"/>
    </location>
</feature>
<dbReference type="PROSITE" id="PS50010">
    <property type="entry name" value="DH_2"/>
    <property type="match status" value="1"/>
</dbReference>
<sequence>MVFQIIQAPFKECLNNEGVACVPFFSSSFKRDTSDLTNSIPLSVYSSPPHLPPPSFVYLGVGNDMGNKVTLQNQSEEETDVPRVPPLSAHTPASGRSSSLENGDDTELDVELPSIPKMEIFSHPIAAAGGPKVASNKLGTSDDQRPGHGHSSCARNLQKSSEGRTADLASELENIVKEKMEQHESSEWDRSGESLPNVEPLSSSSSTFTSSLFHNAGPVPPTEEEPPVSPLPSDSTDSKSKEERELRRREFVIRELIDTERLYVSDLKVIVEGYMQEMRNPESAESKIPDDLKDGKDKIVFGNLEAIYEWHRDHFLKNIEDFLEHPENIGPVFQRSEKKFQMYVKYCQNKPKSEYIVSEYFDYFEELRQKLGHKLQLPDLLIKPIQRLMKYQLMLREILKHTERAGLKQQVEPMRKAVHIMTVVPKSADDMMNVGRLQGFSMNKMQLVERIDATDPLKFLLKSTDPHAGKCDIAFICQGANQKDRDEWVSLIRHLLQAQKDFLKAIQSPIAYQKEQTRNGCQESCLLDPTTDSHRRQSDPSFDSNKKSGDSSSLSPTKNRKPFFRLPIKHRVRTDRRSSADTENASENPIYVNATAGKAFLGGDKSSRLSDDRVSIEAGMNVKVLVDFTAVREDEISVYRGEVIQVLSCNQVRGFLVHRPVTSSCPAAEGWVPSHVLLPPVIPHFAASSPTSAVSPKRNWIKLRKPSFSPESQNHPPLNKESISLPPDDYSFSISNTTTPSSQKRAVALINPYNPEPFNSPQNPSGLPSPSELSVRHIVPGSPDAPIKFTVPLSNVSVNLGEPVQMSCRASGQVLAESINVSWYGPSGELSDPRFEMEQHRDGTIQLHFASARLDDTGEYTCVISTGGYSVSCTAILRVIVES</sequence>
<evidence type="ECO:0000259" key="8">
    <source>
        <dbReference type="PROSITE" id="PS50002"/>
    </source>
</evidence>
<evidence type="ECO:0000256" key="3">
    <source>
        <dbReference type="ARBA" id="ARBA00022443"/>
    </source>
</evidence>
<evidence type="ECO:0000259" key="9">
    <source>
        <dbReference type="PROSITE" id="PS50010"/>
    </source>
</evidence>
<feature type="compositionally biased region" description="Basic residues" evidence="7">
    <location>
        <begin position="558"/>
        <end position="574"/>
    </location>
</feature>